<comment type="caution">
    <text evidence="2">The sequence shown here is derived from an EMBL/GenBank/DDBJ whole genome shotgun (WGS) entry which is preliminary data.</text>
</comment>
<evidence type="ECO:0000259" key="1">
    <source>
        <dbReference type="Pfam" id="PF13586"/>
    </source>
</evidence>
<evidence type="ECO:0000313" key="3">
    <source>
        <dbReference type="Proteomes" id="UP000480854"/>
    </source>
</evidence>
<dbReference type="AlphaFoldDB" id="A0A9W7NJT8"/>
<dbReference type="Pfam" id="PF13586">
    <property type="entry name" value="DDE_Tnp_1_2"/>
    <property type="match status" value="1"/>
</dbReference>
<organism evidence="2 3">
    <name type="scientific">Roseomonas genomospecies 6</name>
    <dbReference type="NCBI Taxonomy" id="214106"/>
    <lineage>
        <taxon>Bacteria</taxon>
        <taxon>Pseudomonadati</taxon>
        <taxon>Pseudomonadota</taxon>
        <taxon>Alphaproteobacteria</taxon>
        <taxon>Acetobacterales</taxon>
        <taxon>Roseomonadaceae</taxon>
        <taxon>Roseomonas</taxon>
    </lineage>
</organism>
<dbReference type="OrthoDB" id="7366523at2"/>
<sequence>MLEALPAVPAWIVIDRGYASDAFRRQVCDLGARPAVPARSNEAPAACPTWIGNNRNLAERLWARQKEWRAIATRCEKTAVPFMGVLNLAAALDWLMRQQTLGGMADGILRKSPRTSNIILHSLAECSAIRVGIVRI</sequence>
<evidence type="ECO:0000313" key="2">
    <source>
        <dbReference type="EMBL" id="KAA0680745.1"/>
    </source>
</evidence>
<dbReference type="Proteomes" id="UP000480854">
    <property type="component" value="Unassembled WGS sequence"/>
</dbReference>
<proteinExistence type="predicted"/>
<feature type="domain" description="Transposase DDE" evidence="1">
    <location>
        <begin position="13"/>
        <end position="95"/>
    </location>
</feature>
<name>A0A9W7NJT8_9PROT</name>
<protein>
    <recommendedName>
        <fullName evidence="1">Transposase DDE domain-containing protein</fullName>
    </recommendedName>
</protein>
<accession>A0A9W7NJT8</accession>
<dbReference type="EMBL" id="QOKW01000008">
    <property type="protein sequence ID" value="KAA0680745.1"/>
    <property type="molecule type" value="Genomic_DNA"/>
</dbReference>
<dbReference type="InterPro" id="IPR025668">
    <property type="entry name" value="Tnp_DDE_dom"/>
</dbReference>
<keyword evidence="3" id="KW-1185">Reference proteome</keyword>
<gene>
    <name evidence="2" type="ORF">DS843_12990</name>
</gene>
<reference evidence="2 3" key="1">
    <citation type="submission" date="2018-07" db="EMBL/GenBank/DDBJ databases">
        <title>Genome sequence of Azospirillum sp. ATCC 49961.</title>
        <authorList>
            <person name="Sant'Anna F.H."/>
            <person name="Baldani J.I."/>
            <person name="Zilli J.E."/>
            <person name="Reis V.M."/>
            <person name="Hartmann A."/>
            <person name="Cruz L."/>
            <person name="de Souza E.M."/>
            <person name="de Oliveira Pedrosa F."/>
            <person name="Passaglia L.M.P."/>
        </authorList>
    </citation>
    <scope>NUCLEOTIDE SEQUENCE [LARGE SCALE GENOMIC DNA]</scope>
    <source>
        <strain evidence="2 3">ATCC 49961</strain>
    </source>
</reference>